<reference evidence="1 2" key="1">
    <citation type="submission" date="2020-11" db="EMBL/GenBank/DDBJ databases">
        <title>Taxonomic evaluation of the Bacillus sporothermodurans group of bacteria based on whole genome sequences.</title>
        <authorList>
            <person name="Fiedler G."/>
            <person name="Herbstmann A.-D."/>
            <person name="Doll E."/>
            <person name="Wenning M."/>
            <person name="Brinks E."/>
            <person name="Kabisch J."/>
            <person name="Breitenwieser F."/>
            <person name="Lappann M."/>
            <person name="Boehnlein C."/>
            <person name="Franz C."/>
        </authorList>
    </citation>
    <scope>NUCLEOTIDE SEQUENCE [LARGE SCALE GENOMIC DNA]</scope>
    <source>
        <strain evidence="1 2">JCM 19841</strain>
    </source>
</reference>
<dbReference type="InterPro" id="IPR030911">
    <property type="entry name" value="Sec_acc_SLAP"/>
</dbReference>
<sequence>MLFSSKKKKQGKDSIISTDELFNKQSSEVGENEDIETKLSILPEWLDSIEQEYILRFLNNENKPLKPNQISLSGIEINQTEDEGLLVTAFVRSSLDKGIQFSSVPIVLIGSEGELLARKNFDLGDLGELPPRSSRPWHFYFAPEDIYSMSFPEEGWKLAFEMKKEHELDLSKEWEQSLTEEDKEKLTQLLKNVQPPKSGEINFMGIQANRKADDLHITLLIRNGSDKNIKIESLPLIVEDAAGDQVAAGGFKLDDFEVKANTSKPWTFIFPSELIQKDNPDFSSWKAYPPNQK</sequence>
<keyword evidence="2" id="KW-1185">Reference proteome</keyword>
<dbReference type="EMBL" id="CP065425">
    <property type="protein sequence ID" value="QQZ10249.1"/>
    <property type="molecule type" value="Genomic_DNA"/>
</dbReference>
<dbReference type="Proteomes" id="UP000595691">
    <property type="component" value="Chromosome"/>
</dbReference>
<dbReference type="NCBIfam" id="TIGR04399">
    <property type="entry name" value="acc_Sec_SLAP"/>
    <property type="match status" value="1"/>
</dbReference>
<accession>A0ABX7E4Q2</accession>
<protein>
    <submittedName>
        <fullName evidence="1">Accessory Sec system S-layer assembly protein</fullName>
    </submittedName>
</protein>
<gene>
    <name evidence="1" type="ORF">I5776_04635</name>
</gene>
<dbReference type="InterPro" id="IPR030910">
    <property type="entry name" value="SLAP_dom"/>
</dbReference>
<name>A0ABX7E4Q2_9BACI</name>
<dbReference type="NCBIfam" id="TIGR04398">
    <property type="entry name" value="SLAP_DUP"/>
    <property type="match status" value="2"/>
</dbReference>
<proteinExistence type="predicted"/>
<evidence type="ECO:0000313" key="2">
    <source>
        <dbReference type="Proteomes" id="UP000595691"/>
    </source>
</evidence>
<organism evidence="1 2">
    <name type="scientific">Heyndrickxia vini</name>
    <dbReference type="NCBI Taxonomy" id="1476025"/>
    <lineage>
        <taxon>Bacteria</taxon>
        <taxon>Bacillati</taxon>
        <taxon>Bacillota</taxon>
        <taxon>Bacilli</taxon>
        <taxon>Bacillales</taxon>
        <taxon>Bacillaceae</taxon>
        <taxon>Heyndrickxia</taxon>
    </lineage>
</organism>
<evidence type="ECO:0000313" key="1">
    <source>
        <dbReference type="EMBL" id="QQZ10249.1"/>
    </source>
</evidence>
<dbReference type="RefSeq" id="WP_202779195.1">
    <property type="nucleotide sequence ID" value="NZ_CP065425.1"/>
</dbReference>